<feature type="chain" id="PRO_5006415063" description="WxL domain-containing protein" evidence="1">
    <location>
        <begin position="26"/>
        <end position="250"/>
    </location>
</feature>
<organism evidence="3 4">
    <name type="scientific">Lacticaseibacillus brantae DSM 23927</name>
    <dbReference type="NCBI Taxonomy" id="1423727"/>
    <lineage>
        <taxon>Bacteria</taxon>
        <taxon>Bacillati</taxon>
        <taxon>Bacillota</taxon>
        <taxon>Bacilli</taxon>
        <taxon>Lactobacillales</taxon>
        <taxon>Lactobacillaceae</taxon>
        <taxon>Lacticaseibacillus</taxon>
    </lineage>
</organism>
<accession>A0A0R2AWK5</accession>
<dbReference type="InterPro" id="IPR027994">
    <property type="entry name" value="WxL_dom"/>
</dbReference>
<evidence type="ECO:0000256" key="1">
    <source>
        <dbReference type="SAM" id="SignalP"/>
    </source>
</evidence>
<dbReference type="PATRIC" id="fig|1423727.3.peg.1766"/>
<keyword evidence="1" id="KW-0732">Signal</keyword>
<feature type="signal peptide" evidence="1">
    <location>
        <begin position="1"/>
        <end position="25"/>
    </location>
</feature>
<feature type="domain" description="WxL" evidence="2">
    <location>
        <begin position="27"/>
        <end position="243"/>
    </location>
</feature>
<evidence type="ECO:0000313" key="4">
    <source>
        <dbReference type="Proteomes" id="UP000051672"/>
    </source>
</evidence>
<evidence type="ECO:0000313" key="3">
    <source>
        <dbReference type="EMBL" id="KRM71263.1"/>
    </source>
</evidence>
<dbReference type="STRING" id="1423727.FC34_GL001741"/>
<evidence type="ECO:0000259" key="2">
    <source>
        <dbReference type="Pfam" id="PF13731"/>
    </source>
</evidence>
<name>A0A0R2AWK5_9LACO</name>
<sequence>MKKNLLLSSAVLALTVLGSTTTVFAADDATYKTQGTITFTPGDDVTPPTNPIDPGNPIQPIDPVQPTGGPLSIDYASNFKFGTQKIETVDKTYFAALDQFKDATTGDTSETVNFVQVTDKRGSLAGWNLTTRQMDQFHTADGDVLTGAQLAIKTASVVSGTGDASNDAYQPGTVASTVTYTPDKAAQPGLIAEKGKGAGTWIYRFGDTKDAGSTAVALTVPGKTTKLAKLYTTNLEWTLADTPGNPTVTE</sequence>
<dbReference type="AlphaFoldDB" id="A0A0R2AWK5"/>
<keyword evidence="4" id="KW-1185">Reference proteome</keyword>
<dbReference type="Proteomes" id="UP000051672">
    <property type="component" value="Unassembled WGS sequence"/>
</dbReference>
<dbReference type="OrthoDB" id="2339326at2"/>
<proteinExistence type="predicted"/>
<comment type="caution">
    <text evidence="3">The sequence shown here is derived from an EMBL/GenBank/DDBJ whole genome shotgun (WGS) entry which is preliminary data.</text>
</comment>
<protein>
    <recommendedName>
        <fullName evidence="2">WxL domain-containing protein</fullName>
    </recommendedName>
</protein>
<dbReference type="Pfam" id="PF13731">
    <property type="entry name" value="WxL"/>
    <property type="match status" value="1"/>
</dbReference>
<gene>
    <name evidence="3" type="ORF">FC34_GL001741</name>
</gene>
<reference evidence="3 4" key="1">
    <citation type="journal article" date="2015" name="Genome Announc.">
        <title>Expanding the biotechnology potential of lactobacilli through comparative genomics of 213 strains and associated genera.</title>
        <authorList>
            <person name="Sun Z."/>
            <person name="Harris H.M."/>
            <person name="McCann A."/>
            <person name="Guo C."/>
            <person name="Argimon S."/>
            <person name="Zhang W."/>
            <person name="Yang X."/>
            <person name="Jeffery I.B."/>
            <person name="Cooney J.C."/>
            <person name="Kagawa T.F."/>
            <person name="Liu W."/>
            <person name="Song Y."/>
            <person name="Salvetti E."/>
            <person name="Wrobel A."/>
            <person name="Rasinkangas P."/>
            <person name="Parkhill J."/>
            <person name="Rea M.C."/>
            <person name="O'Sullivan O."/>
            <person name="Ritari J."/>
            <person name="Douillard F.P."/>
            <person name="Paul Ross R."/>
            <person name="Yang R."/>
            <person name="Briner A.E."/>
            <person name="Felis G.E."/>
            <person name="de Vos W.M."/>
            <person name="Barrangou R."/>
            <person name="Klaenhammer T.R."/>
            <person name="Caufield P.W."/>
            <person name="Cui Y."/>
            <person name="Zhang H."/>
            <person name="O'Toole P.W."/>
        </authorList>
    </citation>
    <scope>NUCLEOTIDE SEQUENCE [LARGE SCALE GENOMIC DNA]</scope>
    <source>
        <strain evidence="3 4">DSM 23927</strain>
    </source>
</reference>
<dbReference type="RefSeq" id="WP_057895023.1">
    <property type="nucleotide sequence ID" value="NZ_AYZQ01000005.1"/>
</dbReference>
<dbReference type="EMBL" id="AYZQ01000005">
    <property type="protein sequence ID" value="KRM71263.1"/>
    <property type="molecule type" value="Genomic_DNA"/>
</dbReference>